<evidence type="ECO:0000313" key="6">
    <source>
        <dbReference type="Proteomes" id="UP000298218"/>
    </source>
</evidence>
<protein>
    <submittedName>
        <fullName evidence="5">NAD(P)/FAD-dependent oxidoreductase</fullName>
    </submittedName>
</protein>
<reference evidence="5 6" key="1">
    <citation type="submission" date="2019-03" db="EMBL/GenBank/DDBJ databases">
        <title>Genomics of glacier-inhabiting Cryobacterium strains.</title>
        <authorList>
            <person name="Liu Q."/>
            <person name="Xin Y.-H."/>
        </authorList>
    </citation>
    <scope>NUCLEOTIDE SEQUENCE [LARGE SCALE GENOMIC DNA]</scope>
    <source>
        <strain evidence="5 6">CGMCC 1.4292</strain>
    </source>
</reference>
<dbReference type="SUPFAM" id="SSF51905">
    <property type="entry name" value="FAD/NAD(P)-binding domain"/>
    <property type="match status" value="1"/>
</dbReference>
<gene>
    <name evidence="5" type="ORF">E3T53_09965</name>
</gene>
<name>A0A4Y8KLS6_9MICO</name>
<dbReference type="InterPro" id="IPR050097">
    <property type="entry name" value="Ferredoxin-NADP_redctase_2"/>
</dbReference>
<dbReference type="Pfam" id="PF07992">
    <property type="entry name" value="Pyr_redox_2"/>
    <property type="match status" value="1"/>
</dbReference>
<evidence type="ECO:0000259" key="4">
    <source>
        <dbReference type="Pfam" id="PF07992"/>
    </source>
</evidence>
<feature type="domain" description="FAD/NAD(P)-binding" evidence="4">
    <location>
        <begin position="13"/>
        <end position="305"/>
    </location>
</feature>
<dbReference type="Gene3D" id="3.50.50.60">
    <property type="entry name" value="FAD/NAD(P)-binding domain"/>
    <property type="match status" value="2"/>
</dbReference>
<dbReference type="EMBL" id="SOHQ01000028">
    <property type="protein sequence ID" value="TFD78507.1"/>
    <property type="molecule type" value="Genomic_DNA"/>
</dbReference>
<keyword evidence="1" id="KW-0285">Flavoprotein</keyword>
<accession>A0A4Y8KLS6</accession>
<dbReference type="OrthoDB" id="9786503at2"/>
<comment type="catalytic activity">
    <reaction evidence="3">
        <text>[thioredoxin]-dithiol + NADP(+) = [thioredoxin]-disulfide + NADPH + H(+)</text>
        <dbReference type="Rhea" id="RHEA:20345"/>
        <dbReference type="Rhea" id="RHEA-COMP:10698"/>
        <dbReference type="Rhea" id="RHEA-COMP:10700"/>
        <dbReference type="ChEBI" id="CHEBI:15378"/>
        <dbReference type="ChEBI" id="CHEBI:29950"/>
        <dbReference type="ChEBI" id="CHEBI:50058"/>
        <dbReference type="ChEBI" id="CHEBI:57783"/>
        <dbReference type="ChEBI" id="CHEBI:58349"/>
        <dbReference type="EC" id="1.8.1.9"/>
    </reaction>
</comment>
<proteinExistence type="predicted"/>
<evidence type="ECO:0000256" key="2">
    <source>
        <dbReference type="ARBA" id="ARBA00023002"/>
    </source>
</evidence>
<dbReference type="PRINTS" id="PR00368">
    <property type="entry name" value="FADPNR"/>
</dbReference>
<dbReference type="PRINTS" id="PR00469">
    <property type="entry name" value="PNDRDTASEII"/>
</dbReference>
<evidence type="ECO:0000256" key="3">
    <source>
        <dbReference type="ARBA" id="ARBA00048132"/>
    </source>
</evidence>
<keyword evidence="2" id="KW-0560">Oxidoreductase</keyword>
<dbReference type="Proteomes" id="UP000298218">
    <property type="component" value="Unassembled WGS sequence"/>
</dbReference>
<dbReference type="RefSeq" id="WP_134174249.1">
    <property type="nucleotide sequence ID" value="NZ_SODI01000001.1"/>
</dbReference>
<dbReference type="AlphaFoldDB" id="A0A4Y8KLS6"/>
<organism evidence="5 6">
    <name type="scientific">Cryobacterium psychrophilum</name>
    <dbReference type="NCBI Taxonomy" id="41988"/>
    <lineage>
        <taxon>Bacteria</taxon>
        <taxon>Bacillati</taxon>
        <taxon>Actinomycetota</taxon>
        <taxon>Actinomycetes</taxon>
        <taxon>Micrococcales</taxon>
        <taxon>Microbacteriaceae</taxon>
        <taxon>Cryobacterium</taxon>
    </lineage>
</organism>
<dbReference type="InterPro" id="IPR036188">
    <property type="entry name" value="FAD/NAD-bd_sf"/>
</dbReference>
<keyword evidence="6" id="KW-1185">Reference proteome</keyword>
<comment type="caution">
    <text evidence="5">The sequence shown here is derived from an EMBL/GenBank/DDBJ whole genome shotgun (WGS) entry which is preliminary data.</text>
</comment>
<evidence type="ECO:0000313" key="5">
    <source>
        <dbReference type="EMBL" id="TFD78507.1"/>
    </source>
</evidence>
<dbReference type="InterPro" id="IPR023753">
    <property type="entry name" value="FAD/NAD-binding_dom"/>
</dbReference>
<sequence length="322" mass="34199">MTYVIALPCVDAYDVVIIGAGPAGLSAALNLTRARMRVLVVDSDRPRHAATMVSHGFLTRDGVPPHELRRLAREEVERYPETRVLRRSSVASVEHTPDAASSAHPFVTSVVGRTPALSGAVTSRAVLVASGLRETLPDVPGIRGFYGMSLFSCVACDGYEMGDRALALIGETDDLCARALLVAQWTTTLTVFTNGAVGLDAAEEVLLAERGIRVERRRIDDLEGERGLIRAVRLVGGERLPITGGFVRPLWHPIVEFLDSLNPGTDKAGHLVTDRDGRTSIPGLYAAGDVTAPGPQQLIVAAGAGARAASTMTHDLLGAAIR</sequence>
<evidence type="ECO:0000256" key="1">
    <source>
        <dbReference type="ARBA" id="ARBA00022630"/>
    </source>
</evidence>
<dbReference type="PANTHER" id="PTHR48105">
    <property type="entry name" value="THIOREDOXIN REDUCTASE 1-RELATED-RELATED"/>
    <property type="match status" value="1"/>
</dbReference>
<dbReference type="GO" id="GO:0004791">
    <property type="term" value="F:thioredoxin-disulfide reductase (NADPH) activity"/>
    <property type="evidence" value="ECO:0007669"/>
    <property type="project" value="UniProtKB-EC"/>
</dbReference>